<feature type="transmembrane region" description="Helical" evidence="16">
    <location>
        <begin position="414"/>
        <end position="438"/>
    </location>
</feature>
<dbReference type="PRINTS" id="PR00326">
    <property type="entry name" value="GTP1OBG"/>
</dbReference>
<dbReference type="AlphaFoldDB" id="A0A4R7YXK9"/>
<feature type="transmembrane region" description="Helical" evidence="16">
    <location>
        <begin position="444"/>
        <end position="463"/>
    </location>
</feature>
<evidence type="ECO:0000313" key="18">
    <source>
        <dbReference type="EMBL" id="TDW00944.1"/>
    </source>
</evidence>
<reference evidence="18 19" key="1">
    <citation type="submission" date="2019-03" db="EMBL/GenBank/DDBJ databases">
        <title>Subsurface microbial communities from deep shales in Ohio and West Virginia, USA.</title>
        <authorList>
            <person name="Wrighton K."/>
        </authorList>
    </citation>
    <scope>NUCLEOTIDE SEQUENCE [LARGE SCALE GENOMIC DNA]</scope>
    <source>
        <strain evidence="18 19">MSL9.2</strain>
    </source>
</reference>
<feature type="binding site" evidence="14">
    <location>
        <begin position="23"/>
        <end position="30"/>
    </location>
    <ligand>
        <name>GTP</name>
        <dbReference type="ChEBI" id="CHEBI:37565"/>
        <label>1</label>
    </ligand>
</feature>
<dbReference type="GO" id="GO:0046872">
    <property type="term" value="F:metal ion binding"/>
    <property type="evidence" value="ECO:0007669"/>
    <property type="project" value="UniProtKB-KW"/>
</dbReference>
<feature type="transmembrane region" description="Helical" evidence="16">
    <location>
        <begin position="380"/>
        <end position="402"/>
    </location>
</feature>
<dbReference type="GO" id="GO:0005886">
    <property type="term" value="C:plasma membrane"/>
    <property type="evidence" value="ECO:0007669"/>
    <property type="project" value="UniProtKB-SubCell"/>
</dbReference>
<organism evidence="18 19">
    <name type="scientific">Halanaerobium saccharolyticum</name>
    <dbReference type="NCBI Taxonomy" id="43595"/>
    <lineage>
        <taxon>Bacteria</taxon>
        <taxon>Bacillati</taxon>
        <taxon>Bacillota</taxon>
        <taxon>Clostridia</taxon>
        <taxon>Halanaerobiales</taxon>
        <taxon>Halanaerobiaceae</taxon>
        <taxon>Halanaerobium</taxon>
    </lineage>
</organism>
<evidence type="ECO:0000256" key="3">
    <source>
        <dbReference type="ARBA" id="ARBA00022448"/>
    </source>
</evidence>
<dbReference type="InterPro" id="IPR003373">
    <property type="entry name" value="Fe2_transport_prot-B"/>
</dbReference>
<dbReference type="PANTHER" id="PTHR43185:SF1">
    <property type="entry name" value="FE(2+) TRANSPORTER FEOB"/>
    <property type="match status" value="1"/>
</dbReference>
<dbReference type="Proteomes" id="UP000294697">
    <property type="component" value="Unassembled WGS sequence"/>
</dbReference>
<dbReference type="RefSeq" id="WP_133960329.1">
    <property type="nucleotide sequence ID" value="NZ_SODA01000024.1"/>
</dbReference>
<evidence type="ECO:0000256" key="11">
    <source>
        <dbReference type="ARBA" id="ARBA00023134"/>
    </source>
</evidence>
<evidence type="ECO:0000256" key="6">
    <source>
        <dbReference type="ARBA" id="ARBA00022692"/>
    </source>
</evidence>
<dbReference type="CDD" id="cd01879">
    <property type="entry name" value="FeoB"/>
    <property type="match status" value="1"/>
</dbReference>
<evidence type="ECO:0000256" key="12">
    <source>
        <dbReference type="ARBA" id="ARBA00023136"/>
    </source>
</evidence>
<dbReference type="EMBL" id="SODA01000024">
    <property type="protein sequence ID" value="TDW00944.1"/>
    <property type="molecule type" value="Genomic_DNA"/>
</dbReference>
<evidence type="ECO:0000259" key="17">
    <source>
        <dbReference type="PROSITE" id="PS51711"/>
    </source>
</evidence>
<evidence type="ECO:0000256" key="1">
    <source>
        <dbReference type="ARBA" id="ARBA00003926"/>
    </source>
</evidence>
<keyword evidence="11 14" id="KW-0342">GTP-binding</keyword>
<dbReference type="InterPro" id="IPR011640">
    <property type="entry name" value="Fe2_transport_prot_B_C"/>
</dbReference>
<dbReference type="InterPro" id="IPR006073">
    <property type="entry name" value="GTP-bd"/>
</dbReference>
<feature type="binding site" evidence="15">
    <location>
        <position position="37"/>
    </location>
    <ligand>
        <name>Mg(2+)</name>
        <dbReference type="ChEBI" id="CHEBI:18420"/>
        <label>2</label>
    </ligand>
</feature>
<evidence type="ECO:0000256" key="15">
    <source>
        <dbReference type="PIRSR" id="PIRSR603373-2"/>
    </source>
</evidence>
<proteinExistence type="inferred from homology"/>
<evidence type="ECO:0000256" key="13">
    <source>
        <dbReference type="NCBIfam" id="TIGR00437"/>
    </source>
</evidence>
<evidence type="ECO:0000256" key="4">
    <source>
        <dbReference type="ARBA" id="ARBA00022475"/>
    </source>
</evidence>
<feature type="transmembrane region" description="Helical" evidence="16">
    <location>
        <begin position="268"/>
        <end position="289"/>
    </location>
</feature>
<evidence type="ECO:0000256" key="5">
    <source>
        <dbReference type="ARBA" id="ARBA00022496"/>
    </source>
</evidence>
<feature type="transmembrane region" description="Helical" evidence="16">
    <location>
        <begin position="341"/>
        <end position="360"/>
    </location>
</feature>
<feature type="domain" description="FeoB-type G" evidence="17">
    <location>
        <begin position="16"/>
        <end position="180"/>
    </location>
</feature>
<dbReference type="InterPro" id="IPR050860">
    <property type="entry name" value="FeoB_GTPase"/>
</dbReference>
<evidence type="ECO:0000256" key="7">
    <source>
        <dbReference type="ARBA" id="ARBA00022741"/>
    </source>
</evidence>
<feature type="transmembrane region" description="Helical" evidence="16">
    <location>
        <begin position="573"/>
        <end position="591"/>
    </location>
</feature>
<evidence type="ECO:0000256" key="10">
    <source>
        <dbReference type="ARBA" id="ARBA00023065"/>
    </source>
</evidence>
<gene>
    <name evidence="18" type="ORF">C8C77_12459</name>
</gene>
<evidence type="ECO:0000256" key="16">
    <source>
        <dbReference type="RuleBase" id="RU362098"/>
    </source>
</evidence>
<evidence type="ECO:0000313" key="19">
    <source>
        <dbReference type="Proteomes" id="UP000294697"/>
    </source>
</evidence>
<dbReference type="OrthoDB" id="9809127at2"/>
<evidence type="ECO:0000256" key="2">
    <source>
        <dbReference type="ARBA" id="ARBA00004651"/>
    </source>
</evidence>
<keyword evidence="12 16" id="KW-0472">Membrane</keyword>
<feature type="binding site" evidence="15">
    <location>
        <position position="38"/>
    </location>
    <ligand>
        <name>Mg(2+)</name>
        <dbReference type="ChEBI" id="CHEBI:18420"/>
        <label>2</label>
    </ligand>
</feature>
<feature type="transmembrane region" description="Helical" evidence="16">
    <location>
        <begin position="500"/>
        <end position="518"/>
    </location>
</feature>
<feature type="binding site" evidence="14">
    <location>
        <begin position="131"/>
        <end position="134"/>
    </location>
    <ligand>
        <name>GTP</name>
        <dbReference type="ChEBI" id="CHEBI:37565"/>
        <label>1</label>
    </ligand>
</feature>
<dbReference type="Gene3D" id="3.40.50.300">
    <property type="entry name" value="P-loop containing nucleotide triphosphate hydrolases"/>
    <property type="match status" value="1"/>
</dbReference>
<dbReference type="InterPro" id="IPR011642">
    <property type="entry name" value="Gate_dom"/>
</dbReference>
<dbReference type="Pfam" id="PF07664">
    <property type="entry name" value="FeoB_C"/>
    <property type="match status" value="1"/>
</dbReference>
<evidence type="ECO:0000256" key="8">
    <source>
        <dbReference type="ARBA" id="ARBA00022989"/>
    </source>
</evidence>
<keyword evidence="5 16" id="KW-0410">Iron transport</keyword>
<evidence type="ECO:0000256" key="14">
    <source>
        <dbReference type="PIRSR" id="PIRSR603373-1"/>
    </source>
</evidence>
<keyword evidence="9 16" id="KW-0408">Iron</keyword>
<comment type="subcellular location">
    <subcellularLocation>
        <location evidence="2 16">Cell membrane</location>
        <topology evidence="2 16">Multi-pass membrane protein</topology>
    </subcellularLocation>
</comment>
<name>A0A4R7YXK9_9FIRM</name>
<dbReference type="Pfam" id="PF07670">
    <property type="entry name" value="Gate"/>
    <property type="match status" value="2"/>
</dbReference>
<keyword evidence="15" id="KW-0479">Metal-binding</keyword>
<keyword evidence="4" id="KW-1003">Cell membrane</keyword>
<keyword evidence="3 16" id="KW-0813">Transport</keyword>
<feature type="binding site" evidence="15">
    <location>
        <position position="34"/>
    </location>
    <ligand>
        <name>Mg(2+)</name>
        <dbReference type="ChEBI" id="CHEBI:18420"/>
        <label>2</label>
    </ligand>
</feature>
<feature type="binding site" evidence="14">
    <location>
        <begin position="73"/>
        <end position="76"/>
    </location>
    <ligand>
        <name>GTP</name>
        <dbReference type="ChEBI" id="CHEBI:37565"/>
        <label>1</label>
    </ligand>
</feature>
<comment type="caution">
    <text evidence="18">The sequence shown here is derived from an EMBL/GenBank/DDBJ whole genome shotgun (WGS) entry which is preliminary data.</text>
</comment>
<keyword evidence="6 16" id="KW-0812">Transmembrane</keyword>
<dbReference type="GO" id="GO:0015093">
    <property type="term" value="F:ferrous iron transmembrane transporter activity"/>
    <property type="evidence" value="ECO:0007669"/>
    <property type="project" value="UniProtKB-UniRule"/>
</dbReference>
<dbReference type="SUPFAM" id="SSF52540">
    <property type="entry name" value="P-loop containing nucleoside triphosphate hydrolases"/>
    <property type="match status" value="1"/>
</dbReference>
<keyword evidence="10" id="KW-0406">Ion transport</keyword>
<accession>A0A4R7YXK9</accession>
<dbReference type="InterPro" id="IPR030389">
    <property type="entry name" value="G_FEOB_dom"/>
</dbReference>
<keyword evidence="7 14" id="KW-0547">Nucleotide-binding</keyword>
<protein>
    <recommendedName>
        <fullName evidence="13 16">Ferrous iron transport protein B</fullName>
    </recommendedName>
</protein>
<dbReference type="NCBIfam" id="TIGR00437">
    <property type="entry name" value="feoB"/>
    <property type="match status" value="1"/>
</dbReference>
<feature type="binding site" evidence="14">
    <location>
        <begin position="48"/>
        <end position="52"/>
    </location>
    <ligand>
        <name>GTP</name>
        <dbReference type="ChEBI" id="CHEBI:37565"/>
        <label>1</label>
    </ligand>
</feature>
<feature type="transmembrane region" description="Helical" evidence="16">
    <location>
        <begin position="603"/>
        <end position="623"/>
    </location>
</feature>
<keyword evidence="8 16" id="KW-1133">Transmembrane helix</keyword>
<dbReference type="PROSITE" id="PS51711">
    <property type="entry name" value="G_FEOB"/>
    <property type="match status" value="1"/>
</dbReference>
<sequence length="624" mass="68579">MECCDINHQIDIPSESQKIVLAGNPNVGKSIFFNKFTGVYVDVSNYPGTTLDISSGTFNNKDKSEDNTEVILDTPGVYGVSSFNDEESAARDVILSADTVINIVDAVHLERDLFLTQQIIDMGIPVIVALNMMDEAERNGIKIDVDQLSSELGVPVIKTTAIKGSGMDKVRNSIHKSKVGKTIFNSDFLKKDLDSLTEKINNQAEALLIMEGDPNVAAKNNMQPMSYREKIYKKRRQRINNIIDSVLSENGENSSLSNKIGRLMLKPLTGIPMLLATLYLLYELVGVFVAQTVVEITEEIFFLETYEPFIRGIVTSITPMDSFLGQLFVGEFGLLTMTVTYTFGLLLPLVAGFYFFLAILEDSGYMPRIAALVDRLLTSIGLNGRAIIPMLLGFGCVTMATITTRLLGSKRERIIATFLLGLAIPCSAQLGVIAGLIAPLGFNYFMIYISTIFVVYVLAGTLLNNVLPGKSTDLLIDIPPLRIPRLSNVLQKTYMKSKAFIKEAGPIFAVGALIITVMQETGMLTAIQNSLIPLTEGWLQLPKETATVFIMGVIRRDFGAAGLNSLSLTATQTTVSLIVITLFVPCIASMMTMFRERNWKEALFIWFGSWFTAFGVGGVLAYLL</sequence>
<comment type="function">
    <text evidence="1 16">Probable transporter of a GTP-driven Fe(2+) uptake system.</text>
</comment>
<dbReference type="InterPro" id="IPR005225">
    <property type="entry name" value="Small_GTP-bd"/>
</dbReference>
<dbReference type="GO" id="GO:0005525">
    <property type="term" value="F:GTP binding"/>
    <property type="evidence" value="ECO:0007669"/>
    <property type="project" value="UniProtKB-KW"/>
</dbReference>
<keyword evidence="15" id="KW-0460">Magnesium</keyword>
<evidence type="ECO:0000256" key="9">
    <source>
        <dbReference type="ARBA" id="ARBA00023004"/>
    </source>
</evidence>
<comment type="similarity">
    <text evidence="16">Belongs to the TRAFAC class TrmE-Era-EngA-EngB-Septin-like GTPase superfamily. FeoB GTPase (TC 9.A.8) family.</text>
</comment>
<dbReference type="PANTHER" id="PTHR43185">
    <property type="entry name" value="FERROUS IRON TRANSPORT PROTEIN B"/>
    <property type="match status" value="1"/>
</dbReference>
<dbReference type="InterPro" id="IPR027417">
    <property type="entry name" value="P-loop_NTPase"/>
</dbReference>
<dbReference type="Pfam" id="PF02421">
    <property type="entry name" value="FeoB_N"/>
    <property type="match status" value="1"/>
</dbReference>
<dbReference type="NCBIfam" id="TIGR00231">
    <property type="entry name" value="small_GTP"/>
    <property type="match status" value="1"/>
</dbReference>